<proteinExistence type="predicted"/>
<evidence type="ECO:0000313" key="2">
    <source>
        <dbReference type="Proteomes" id="UP000078561"/>
    </source>
</evidence>
<evidence type="ECO:0000313" key="1">
    <source>
        <dbReference type="EMBL" id="SAL99648.1"/>
    </source>
</evidence>
<dbReference type="AlphaFoldDB" id="A0A163LYS0"/>
<accession>A0A163LYS0</accession>
<dbReference type="EMBL" id="LT552933">
    <property type="protein sequence ID" value="SAL99648.1"/>
    <property type="molecule type" value="Genomic_DNA"/>
</dbReference>
<keyword evidence="2" id="KW-1185">Reference proteome</keyword>
<dbReference type="Proteomes" id="UP000078561">
    <property type="component" value="Unassembled WGS sequence"/>
</dbReference>
<dbReference type="InParanoid" id="A0A163LYS0"/>
<organism evidence="1">
    <name type="scientific">Absidia glauca</name>
    <name type="common">Pin mould</name>
    <dbReference type="NCBI Taxonomy" id="4829"/>
    <lineage>
        <taxon>Eukaryota</taxon>
        <taxon>Fungi</taxon>
        <taxon>Fungi incertae sedis</taxon>
        <taxon>Mucoromycota</taxon>
        <taxon>Mucoromycotina</taxon>
        <taxon>Mucoromycetes</taxon>
        <taxon>Mucorales</taxon>
        <taxon>Cunninghamellaceae</taxon>
        <taxon>Absidia</taxon>
    </lineage>
</organism>
<reference evidence="1" key="1">
    <citation type="submission" date="2016-04" db="EMBL/GenBank/DDBJ databases">
        <authorList>
            <person name="Evans L.H."/>
            <person name="Alamgir A."/>
            <person name="Owens N."/>
            <person name="Weber N.D."/>
            <person name="Virtaneva K."/>
            <person name="Barbian K."/>
            <person name="Babar A."/>
            <person name="Rosenke K."/>
        </authorList>
    </citation>
    <scope>NUCLEOTIDE SEQUENCE [LARGE SCALE GENOMIC DNA]</scope>
    <source>
        <strain evidence="1">CBS 101.48</strain>
    </source>
</reference>
<sequence length="92" mass="10272">MPLIKSSSSSTNSTFSSASTSSSFRVFINHMLDSILHSFAPKYPQSSSQDLTTLQHDMNANLSLFEKTYVSFPELDDQDLNSNTRRQASLAY</sequence>
<protein>
    <submittedName>
        <fullName evidence="1">Uncharacterized protein</fullName>
    </submittedName>
</protein>
<gene>
    <name evidence="1" type="primary">ABSGL_05293.1 scaffold 6884</name>
</gene>
<name>A0A163LYS0_ABSGL</name>